<gene>
    <name evidence="3" type="ORF">RH061_01140</name>
</gene>
<dbReference type="Pfam" id="PF15978">
    <property type="entry name" value="TnsD"/>
    <property type="match status" value="1"/>
</dbReference>
<proteinExistence type="predicted"/>
<evidence type="ECO:0000313" key="3">
    <source>
        <dbReference type="EMBL" id="WNF23161.1"/>
    </source>
</evidence>
<protein>
    <submittedName>
        <fullName evidence="3">TnsD family transposase</fullName>
    </submittedName>
</protein>
<dbReference type="Pfam" id="PF06527">
    <property type="entry name" value="TniQ"/>
    <property type="match status" value="1"/>
</dbReference>
<organism evidence="3 4">
    <name type="scientific">Mesobacillus jeotgali</name>
    <dbReference type="NCBI Taxonomy" id="129985"/>
    <lineage>
        <taxon>Bacteria</taxon>
        <taxon>Bacillati</taxon>
        <taxon>Bacillota</taxon>
        <taxon>Bacilli</taxon>
        <taxon>Bacillales</taxon>
        <taxon>Bacillaceae</taxon>
        <taxon>Mesobacillus</taxon>
    </lineage>
</organism>
<dbReference type="InterPro" id="IPR009492">
    <property type="entry name" value="TniQ"/>
</dbReference>
<dbReference type="InterPro" id="IPR032750">
    <property type="entry name" value="TnsD_C"/>
</dbReference>
<feature type="domain" description="TniQ" evidence="1">
    <location>
        <begin position="4"/>
        <end position="160"/>
    </location>
</feature>
<accession>A0ABY9VQ98</accession>
<dbReference type="EMBL" id="CP134494">
    <property type="protein sequence ID" value="WNF23161.1"/>
    <property type="molecule type" value="Genomic_DNA"/>
</dbReference>
<reference evidence="3 4" key="1">
    <citation type="submission" date="2023-09" db="EMBL/GenBank/DDBJ databases">
        <title>Microbial mechanism of fulvic acid promoting antimony reduction mineralization in rice fields.</title>
        <authorList>
            <person name="Chen G."/>
            <person name="Lan J."/>
        </authorList>
    </citation>
    <scope>NUCLEOTIDE SEQUENCE [LARGE SCALE GENOMIC DNA]</scope>
    <source>
        <strain evidence="3 4">PS1</strain>
    </source>
</reference>
<dbReference type="RefSeq" id="WP_311073357.1">
    <property type="nucleotide sequence ID" value="NZ_CP134494.1"/>
</dbReference>
<feature type="domain" description="Transposon Tn7 transposition protein TnsD C-terminal" evidence="2">
    <location>
        <begin position="214"/>
        <end position="556"/>
    </location>
</feature>
<dbReference type="Proteomes" id="UP001303324">
    <property type="component" value="Chromosome"/>
</dbReference>
<name>A0ABY9VQ98_9BACI</name>
<evidence type="ECO:0000259" key="2">
    <source>
        <dbReference type="Pfam" id="PF15978"/>
    </source>
</evidence>
<evidence type="ECO:0000313" key="4">
    <source>
        <dbReference type="Proteomes" id="UP001303324"/>
    </source>
</evidence>
<evidence type="ECO:0000259" key="1">
    <source>
        <dbReference type="Pfam" id="PF06527"/>
    </source>
</evidence>
<keyword evidence="4" id="KW-1185">Reference proteome</keyword>
<sequence>MLRWFPRIHEDESLYSIFARYFIQSPHLSIREALHELFNDSRAVLTPDFPSNLGVLFNQFSLFSNINLDEFICKHTPLNYFTTFIGEEQFEKVFNEIRNPKRKNVQMLTGLVASTVKETRFFKYCPLCFEHDQKTYGESFWRVSHQLPGVLICQMHHSVLHYSSVKYRYRNAELHTPNVHNCKPSEKSMCIMNEDFTKDELTLLIKVAIYSKQLLLNREKYNDSQLTKKYKEFLREKGYLTSGGNVKQSHLYSAFVSFYGLKILSALQSIPTSEENTCWLKSIARKHKKSFHPLRHILFLMFLGKTVTDLSTPDDNSPFGNGPYPCLNPAAVHHKELVVSQLSIKRCTDTGYPIGTFTCKCGFQYTRLGPDKKAEDKYNYRYVRCYGEVWQDKLIDYVDNKKYSFRKIAKILEVDVGTVIKYYKTPKKQSSEQGVNEISKELYRSVWIKTMGENPTWTKTQIRKSNPKEYAWLYRNDKEWLNCNSPKKFINQSPKNARVDWGSRDLDTLLLLKKFLLTINHKSRPKRITKRYLALAIDKLSLIEKHLIKLPLSKLFIESLVESPIEYRERLEAWKKEKI</sequence>